<proteinExistence type="inferred from homology"/>
<dbReference type="PANTHER" id="PTHR13208">
    <property type="entry name" value="MEDIATOR OF RNA POLYMERASE II TRANSCRIPTION SUBUNIT 4"/>
    <property type="match status" value="1"/>
</dbReference>
<keyword evidence="4" id="KW-0804">Transcription</keyword>
<keyword evidence="5" id="KW-0539">Nucleus</keyword>
<evidence type="ECO:0000256" key="2">
    <source>
        <dbReference type="ARBA" id="ARBA00009626"/>
    </source>
</evidence>
<feature type="region of interest" description="Disordered" evidence="6">
    <location>
        <begin position="141"/>
        <end position="216"/>
    </location>
</feature>
<accession>A0ABR2YMA6</accession>
<dbReference type="Proteomes" id="UP001491310">
    <property type="component" value="Unassembled WGS sequence"/>
</dbReference>
<evidence type="ECO:0000256" key="6">
    <source>
        <dbReference type="SAM" id="MobiDB-lite"/>
    </source>
</evidence>
<comment type="subcellular location">
    <subcellularLocation>
        <location evidence="1">Nucleus</location>
    </subcellularLocation>
</comment>
<comment type="similarity">
    <text evidence="2">Belongs to the Mediator complex subunit 4 family.</text>
</comment>
<keyword evidence="3" id="KW-0805">Transcription regulation</keyword>
<feature type="compositionally biased region" description="Basic and acidic residues" evidence="6">
    <location>
        <begin position="165"/>
        <end position="183"/>
    </location>
</feature>
<evidence type="ECO:0000256" key="4">
    <source>
        <dbReference type="ARBA" id="ARBA00023163"/>
    </source>
</evidence>
<evidence type="ECO:0000256" key="3">
    <source>
        <dbReference type="ARBA" id="ARBA00023015"/>
    </source>
</evidence>
<gene>
    <name evidence="7" type="ORF">WJX75_003645</name>
</gene>
<evidence type="ECO:0008006" key="9">
    <source>
        <dbReference type="Google" id="ProtNLM"/>
    </source>
</evidence>
<reference evidence="7 8" key="1">
    <citation type="journal article" date="2024" name="Nat. Commun.">
        <title>Phylogenomics reveals the evolutionary origins of lichenization in chlorophyte algae.</title>
        <authorList>
            <person name="Puginier C."/>
            <person name="Libourel C."/>
            <person name="Otte J."/>
            <person name="Skaloud P."/>
            <person name="Haon M."/>
            <person name="Grisel S."/>
            <person name="Petersen M."/>
            <person name="Berrin J.G."/>
            <person name="Delaux P.M."/>
            <person name="Dal Grande F."/>
            <person name="Keller J."/>
        </authorList>
    </citation>
    <scope>NUCLEOTIDE SEQUENCE [LARGE SCALE GENOMIC DNA]</scope>
    <source>
        <strain evidence="7 8">SAG 216-7</strain>
    </source>
</reference>
<protein>
    <recommendedName>
        <fullName evidence="9">Mediator of RNA polymerase II transcription subunit 4</fullName>
    </recommendedName>
</protein>
<feature type="compositionally biased region" description="Acidic residues" evidence="6">
    <location>
        <begin position="204"/>
        <end position="216"/>
    </location>
</feature>
<dbReference type="EMBL" id="JALJOT010000008">
    <property type="protein sequence ID" value="KAK9908165.1"/>
    <property type="molecule type" value="Genomic_DNA"/>
</dbReference>
<dbReference type="InterPro" id="IPR019258">
    <property type="entry name" value="Mediator_Med4"/>
</dbReference>
<keyword evidence="8" id="KW-1185">Reference proteome</keyword>
<evidence type="ECO:0000313" key="8">
    <source>
        <dbReference type="Proteomes" id="UP001491310"/>
    </source>
</evidence>
<sequence>MLLLQTSAGAMELINRGLDAFLPQLQGSAARLQSLLDKHSLPDVPDYCDGPPSISRARDIITYAHKLCYTTFAPAGYQAGITNLRHFRPPMPQDWQLRASQLHQFSGQSVGGSKEQEDLVGHNVSAERNMAAASAIPEGDLLAKLPPMPEGWKPGDPIPGSDPAGKSERDQPVEPKEDTKQQPEESVPPSSNAAFDFILNPDWEAVEEDFSEDESD</sequence>
<evidence type="ECO:0000256" key="1">
    <source>
        <dbReference type="ARBA" id="ARBA00004123"/>
    </source>
</evidence>
<evidence type="ECO:0000256" key="5">
    <source>
        <dbReference type="ARBA" id="ARBA00023242"/>
    </source>
</evidence>
<dbReference type="PANTHER" id="PTHR13208:SF2">
    <property type="entry name" value="MEDIATOR OF RNA POLYMERASE II TRANSCRIPTION SUBUNIT 4"/>
    <property type="match status" value="1"/>
</dbReference>
<evidence type="ECO:0000313" key="7">
    <source>
        <dbReference type="EMBL" id="KAK9908165.1"/>
    </source>
</evidence>
<name>A0ABR2YMA6_9CHLO</name>
<comment type="caution">
    <text evidence="7">The sequence shown here is derived from an EMBL/GenBank/DDBJ whole genome shotgun (WGS) entry which is preliminary data.</text>
</comment>
<organism evidence="7 8">
    <name type="scientific">Coccomyxa subellipsoidea</name>
    <dbReference type="NCBI Taxonomy" id="248742"/>
    <lineage>
        <taxon>Eukaryota</taxon>
        <taxon>Viridiplantae</taxon>
        <taxon>Chlorophyta</taxon>
        <taxon>core chlorophytes</taxon>
        <taxon>Trebouxiophyceae</taxon>
        <taxon>Trebouxiophyceae incertae sedis</taxon>
        <taxon>Coccomyxaceae</taxon>
        <taxon>Coccomyxa</taxon>
    </lineage>
</organism>